<gene>
    <name evidence="1" type="ORF">BWY04_00398</name>
</gene>
<organism evidence="1">
    <name type="scientific">candidate division CPR1 bacterium ADurb.Bin160</name>
    <dbReference type="NCBI Taxonomy" id="1852826"/>
    <lineage>
        <taxon>Bacteria</taxon>
        <taxon>candidate division CPR1</taxon>
    </lineage>
</organism>
<protein>
    <submittedName>
        <fullName evidence="1">Uncharacterized protein</fullName>
    </submittedName>
</protein>
<dbReference type="EMBL" id="MWDB01000005">
    <property type="protein sequence ID" value="OQB42177.1"/>
    <property type="molecule type" value="Genomic_DNA"/>
</dbReference>
<name>A0A1V5ZPQ9_9BACT</name>
<accession>A0A1V5ZPQ9</accession>
<dbReference type="AlphaFoldDB" id="A0A1V5ZPQ9"/>
<proteinExistence type="predicted"/>
<reference evidence="1" key="1">
    <citation type="submission" date="2017-02" db="EMBL/GenBank/DDBJ databases">
        <title>Delving into the versatile metabolic prowess of the omnipresent phylum Bacteroidetes.</title>
        <authorList>
            <person name="Nobu M.K."/>
            <person name="Mei R."/>
            <person name="Narihiro T."/>
            <person name="Kuroda K."/>
            <person name="Liu W.-T."/>
        </authorList>
    </citation>
    <scope>NUCLEOTIDE SEQUENCE</scope>
    <source>
        <strain evidence="1">ADurb.Bin160</strain>
    </source>
</reference>
<dbReference type="Proteomes" id="UP000485621">
    <property type="component" value="Unassembled WGS sequence"/>
</dbReference>
<evidence type="ECO:0000313" key="1">
    <source>
        <dbReference type="EMBL" id="OQB42177.1"/>
    </source>
</evidence>
<sequence>MSDKIISLTALILSSAKNICSVLQSHIPSAPNFLAIKASAGVSAFVLIPNLLYLSAHCINVAKSQLSSGSTVFSSHAKTSPVEPSNVKTSHSLNVFEPIVSVLDFSSITISLAPATQHFHIHLATTAACEVIPHLAVKTH</sequence>
<comment type="caution">
    <text evidence="1">The sequence shown here is derived from an EMBL/GenBank/DDBJ whole genome shotgun (WGS) entry which is preliminary data.</text>
</comment>